<feature type="binding site" evidence="2">
    <location>
        <position position="134"/>
    </location>
    <ligand>
        <name>Mn(2+)</name>
        <dbReference type="ChEBI" id="CHEBI:29035"/>
        <label>2</label>
    </ligand>
</feature>
<dbReference type="Gene3D" id="3.30.70.360">
    <property type="match status" value="1"/>
</dbReference>
<dbReference type="KEGG" id="aup:AsAng_0023500"/>
<gene>
    <name evidence="4" type="ORF">AsAng_0023500</name>
</gene>
<dbReference type="GO" id="GO:0046872">
    <property type="term" value="F:metal ion binding"/>
    <property type="evidence" value="ECO:0007669"/>
    <property type="project" value="UniProtKB-KW"/>
</dbReference>
<dbReference type="InterPro" id="IPR002933">
    <property type="entry name" value="Peptidase_M20"/>
</dbReference>
<dbReference type="InterPro" id="IPR036264">
    <property type="entry name" value="Bact_exopeptidase_dim_dom"/>
</dbReference>
<proteinExistence type="predicted"/>
<feature type="domain" description="Peptidase M20 dimerisation" evidence="3">
    <location>
        <begin position="184"/>
        <end position="277"/>
    </location>
</feature>
<feature type="binding site" evidence="2">
    <location>
        <position position="159"/>
    </location>
    <ligand>
        <name>Mn(2+)</name>
        <dbReference type="ChEBI" id="CHEBI:29035"/>
        <label>2</label>
    </ligand>
</feature>
<keyword evidence="5" id="KW-1185">Reference proteome</keyword>
<dbReference type="AlphaFoldDB" id="A0A916DTP3"/>
<protein>
    <submittedName>
        <fullName evidence="4">Amidohydrolase</fullName>
    </submittedName>
</protein>
<dbReference type="InterPro" id="IPR011650">
    <property type="entry name" value="Peptidase_M20_dimer"/>
</dbReference>
<accession>A0A916DTP3</accession>
<dbReference type="SUPFAM" id="SSF55031">
    <property type="entry name" value="Bacterial exopeptidase dimerisation domain"/>
    <property type="match status" value="1"/>
</dbReference>
<dbReference type="Pfam" id="PF01546">
    <property type="entry name" value="Peptidase_M20"/>
    <property type="match status" value="1"/>
</dbReference>
<dbReference type="PIRSF" id="PIRSF005962">
    <property type="entry name" value="Pept_M20D_amidohydro"/>
    <property type="match status" value="1"/>
</dbReference>
<dbReference type="SUPFAM" id="SSF53187">
    <property type="entry name" value="Zn-dependent exopeptidases"/>
    <property type="match status" value="1"/>
</dbReference>
<organism evidence="4 5">
    <name type="scientific">Aureispira anguillae</name>
    <dbReference type="NCBI Taxonomy" id="2864201"/>
    <lineage>
        <taxon>Bacteria</taxon>
        <taxon>Pseudomonadati</taxon>
        <taxon>Bacteroidota</taxon>
        <taxon>Saprospiria</taxon>
        <taxon>Saprospirales</taxon>
        <taxon>Saprospiraceae</taxon>
        <taxon>Aureispira</taxon>
    </lineage>
</organism>
<dbReference type="NCBIfam" id="TIGR01891">
    <property type="entry name" value="amidohydrolases"/>
    <property type="match status" value="1"/>
</dbReference>
<evidence type="ECO:0000259" key="3">
    <source>
        <dbReference type="Pfam" id="PF07687"/>
    </source>
</evidence>
<evidence type="ECO:0000256" key="1">
    <source>
        <dbReference type="ARBA" id="ARBA00022801"/>
    </source>
</evidence>
<dbReference type="GO" id="GO:0050118">
    <property type="term" value="F:N-acetyldiaminopimelate deacetylase activity"/>
    <property type="evidence" value="ECO:0007669"/>
    <property type="project" value="UniProtKB-ARBA"/>
</dbReference>
<dbReference type="RefSeq" id="WP_264792792.1">
    <property type="nucleotide sequence ID" value="NZ_AP026867.1"/>
</dbReference>
<dbReference type="Proteomes" id="UP001060919">
    <property type="component" value="Chromosome"/>
</dbReference>
<keyword evidence="2" id="KW-0479">Metal-binding</keyword>
<dbReference type="FunFam" id="3.30.70.360:FF:000001">
    <property type="entry name" value="N-acetyldiaminopimelate deacetylase"/>
    <property type="match status" value="1"/>
</dbReference>
<dbReference type="Gene3D" id="3.40.630.10">
    <property type="entry name" value="Zn peptidases"/>
    <property type="match status" value="1"/>
</dbReference>
<dbReference type="EMBL" id="AP026867">
    <property type="protein sequence ID" value="BDS11636.1"/>
    <property type="molecule type" value="Genomic_DNA"/>
</dbReference>
<reference evidence="4" key="1">
    <citation type="submission" date="2022-09" db="EMBL/GenBank/DDBJ databases">
        <title>Aureispira anguillicida sp. nov., isolated from Leptocephalus of Japanese eel Anguilla japonica.</title>
        <authorList>
            <person name="Yuasa K."/>
            <person name="Mekata T."/>
            <person name="Ikunari K."/>
        </authorList>
    </citation>
    <scope>NUCLEOTIDE SEQUENCE</scope>
    <source>
        <strain evidence="4">EL160426</strain>
    </source>
</reference>
<feature type="binding site" evidence="2">
    <location>
        <position position="355"/>
    </location>
    <ligand>
        <name>Mn(2+)</name>
        <dbReference type="ChEBI" id="CHEBI:29035"/>
        <label>2</label>
    </ligand>
</feature>
<feature type="binding site" evidence="2">
    <location>
        <position position="100"/>
    </location>
    <ligand>
        <name>Mn(2+)</name>
        <dbReference type="ChEBI" id="CHEBI:29035"/>
        <label>2</label>
    </ligand>
</feature>
<dbReference type="PANTHER" id="PTHR11014:SF63">
    <property type="entry name" value="METALLOPEPTIDASE, PUTATIVE (AFU_ORTHOLOGUE AFUA_6G09600)-RELATED"/>
    <property type="match status" value="1"/>
</dbReference>
<dbReference type="PANTHER" id="PTHR11014">
    <property type="entry name" value="PEPTIDASE M20 FAMILY MEMBER"/>
    <property type="match status" value="1"/>
</dbReference>
<keyword evidence="2" id="KW-0464">Manganese</keyword>
<evidence type="ECO:0000313" key="4">
    <source>
        <dbReference type="EMBL" id="BDS11636.1"/>
    </source>
</evidence>
<name>A0A916DTP3_9BACT</name>
<sequence>MLIPTNIIQETIQIRRHIHQYPELGAEVHQTVKLVAQELQALGLEVHANIGKNGLYADLNVPNANKRIALRADMDALPIQELGNKEFQSTIDGVSHMCGHDAHTAMLLGAAKWIVKNKAQLKHNIRFIFQPDEENVPGGAIPMIEDGVLNGVDEIYGQHVWPTIETGKIGICEGPAMGQPDILEIQIKGKGGHAAYPHITIDPIIIAAQYINAVQTIVSRNTPALEAAVISFTIIEAGTAHNIIPETVKLTASIRTLSMATKTKVKQRLYKLLEHTCQAHGAAFTFNYINGHTITYNDPIVAQKIAQLLPKDNTLFPYPPSMAGEDFGYYSQQIPACFIFLGCRNEEKGITAMLHNPYFDIDENCLEIGLQLWYTIAMQ</sequence>
<evidence type="ECO:0000313" key="5">
    <source>
        <dbReference type="Proteomes" id="UP001060919"/>
    </source>
</evidence>
<evidence type="ECO:0000256" key="2">
    <source>
        <dbReference type="PIRSR" id="PIRSR005962-1"/>
    </source>
</evidence>
<feature type="binding site" evidence="2">
    <location>
        <position position="98"/>
    </location>
    <ligand>
        <name>Mn(2+)</name>
        <dbReference type="ChEBI" id="CHEBI:29035"/>
        <label>2</label>
    </ligand>
</feature>
<comment type="cofactor">
    <cofactor evidence="2">
        <name>Mn(2+)</name>
        <dbReference type="ChEBI" id="CHEBI:29035"/>
    </cofactor>
    <text evidence="2">The Mn(2+) ion enhances activity.</text>
</comment>
<dbReference type="GO" id="GO:0019877">
    <property type="term" value="P:diaminopimelate biosynthetic process"/>
    <property type="evidence" value="ECO:0007669"/>
    <property type="project" value="UniProtKB-ARBA"/>
</dbReference>
<dbReference type="Pfam" id="PF07687">
    <property type="entry name" value="M20_dimer"/>
    <property type="match status" value="1"/>
</dbReference>
<keyword evidence="1" id="KW-0378">Hydrolase</keyword>
<dbReference type="InterPro" id="IPR017439">
    <property type="entry name" value="Amidohydrolase"/>
</dbReference>